<dbReference type="KEGG" id="tps:THAPS_10831"/>
<feature type="compositionally biased region" description="Polar residues" evidence="2">
    <location>
        <begin position="1"/>
        <end position="12"/>
    </location>
</feature>
<dbReference type="PANTHER" id="PTHR32385:SF15">
    <property type="entry name" value="INOSITOL PHOSPHOCERAMIDE MANNOSYLTRANSFERASE 1"/>
    <property type="match status" value="1"/>
</dbReference>
<dbReference type="OMA" id="YREGGWH"/>
<reference evidence="3 4" key="2">
    <citation type="journal article" date="2008" name="Nature">
        <title>The Phaeodactylum genome reveals the evolutionary history of diatom genomes.</title>
        <authorList>
            <person name="Bowler C."/>
            <person name="Allen A.E."/>
            <person name="Badger J.H."/>
            <person name="Grimwood J."/>
            <person name="Jabbari K."/>
            <person name="Kuo A."/>
            <person name="Maheswari U."/>
            <person name="Martens C."/>
            <person name="Maumus F."/>
            <person name="Otillar R.P."/>
            <person name="Rayko E."/>
            <person name="Salamov A."/>
            <person name="Vandepoele K."/>
            <person name="Beszteri B."/>
            <person name="Gruber A."/>
            <person name="Heijde M."/>
            <person name="Katinka M."/>
            <person name="Mock T."/>
            <person name="Valentin K."/>
            <person name="Verret F."/>
            <person name="Berges J.A."/>
            <person name="Brownlee C."/>
            <person name="Cadoret J.P."/>
            <person name="Chiovitti A."/>
            <person name="Choi C.J."/>
            <person name="Coesel S."/>
            <person name="De Martino A."/>
            <person name="Detter J.C."/>
            <person name="Durkin C."/>
            <person name="Falciatore A."/>
            <person name="Fournet J."/>
            <person name="Haruta M."/>
            <person name="Huysman M.J."/>
            <person name="Jenkins B.D."/>
            <person name="Jiroutova K."/>
            <person name="Jorgensen R.E."/>
            <person name="Joubert Y."/>
            <person name="Kaplan A."/>
            <person name="Kroger N."/>
            <person name="Kroth P.G."/>
            <person name="La Roche J."/>
            <person name="Lindquist E."/>
            <person name="Lommer M."/>
            <person name="Martin-Jezequel V."/>
            <person name="Lopez P.J."/>
            <person name="Lucas S."/>
            <person name="Mangogna M."/>
            <person name="McGinnis K."/>
            <person name="Medlin L.K."/>
            <person name="Montsant A."/>
            <person name="Oudot-Le Secq M.P."/>
            <person name="Napoli C."/>
            <person name="Obornik M."/>
            <person name="Parker M.S."/>
            <person name="Petit J.L."/>
            <person name="Porcel B.M."/>
            <person name="Poulsen N."/>
            <person name="Robison M."/>
            <person name="Rychlewski L."/>
            <person name="Rynearson T.A."/>
            <person name="Schmutz J."/>
            <person name="Shapiro H."/>
            <person name="Siaut M."/>
            <person name="Stanley M."/>
            <person name="Sussman M.R."/>
            <person name="Taylor A.R."/>
            <person name="Vardi A."/>
            <person name="von Dassow P."/>
            <person name="Vyverman W."/>
            <person name="Willis A."/>
            <person name="Wyrwicz L.S."/>
            <person name="Rokhsar D.S."/>
            <person name="Weissenbach J."/>
            <person name="Armbrust E.V."/>
            <person name="Green B.R."/>
            <person name="Van de Peer Y."/>
            <person name="Grigoriev I.V."/>
        </authorList>
    </citation>
    <scope>NUCLEOTIDE SEQUENCE [LARGE SCALE GENOMIC DNA]</scope>
    <source>
        <strain evidence="3 4">CCMP1335</strain>
    </source>
</reference>
<dbReference type="PaxDb" id="35128-Thaps10831"/>
<evidence type="ECO:0000313" key="4">
    <source>
        <dbReference type="Proteomes" id="UP000001449"/>
    </source>
</evidence>
<dbReference type="eggNOG" id="ENOG502T78E">
    <property type="taxonomic scope" value="Eukaryota"/>
</dbReference>
<dbReference type="AlphaFoldDB" id="B5YLM4"/>
<dbReference type="Pfam" id="PF04488">
    <property type="entry name" value="Gly_transf_sug"/>
    <property type="match status" value="1"/>
</dbReference>
<dbReference type="Gene3D" id="3.90.550.20">
    <property type="match status" value="1"/>
</dbReference>
<dbReference type="GeneID" id="7444242"/>
<feature type="region of interest" description="Disordered" evidence="2">
    <location>
        <begin position="1"/>
        <end position="22"/>
    </location>
</feature>
<dbReference type="InParanoid" id="B5YLM4"/>
<dbReference type="InterPro" id="IPR007577">
    <property type="entry name" value="GlycoTrfase_DXD_sugar-bd_CS"/>
</dbReference>
<dbReference type="RefSeq" id="XP_002295388.1">
    <property type="nucleotide sequence ID" value="XM_002295352.1"/>
</dbReference>
<dbReference type="GO" id="GO:0051999">
    <property type="term" value="P:mannosyl-inositol phosphorylceramide biosynthetic process"/>
    <property type="evidence" value="ECO:0000318"/>
    <property type="project" value="GO_Central"/>
</dbReference>
<gene>
    <name evidence="3" type="ORF">THAPS_10831</name>
</gene>
<sequence>MSIPFTSTSTASPAKAIGKIGRRRNQQQGWKLIPATLCFVSLWWTTSIHSDISSFYNFDARDYPAESNSNCHNHGLIRRKYEDEAKEMATTLPHSPPLVAGVSVDEVFNDNRKDESYRDRTPSPRLPIESEWLLIPHRHNSGHDHDETSLETIPKILHKMYFQHNGKLEDMPSMSRYVNLYEAHRSWQVNNPGYRIEYFDLVTARKYLEHYFHRVFLRTFDCIQAYSGKSDFFRFALLYREGGWHSDWKQTCLQPGLLDRLSNGTDFFVTQDNGNEIGVKERCIQTAFVGSCPFHPVIGKHLELAMSNVQTKQYGSSPLHPTGPCAFGKAFDEVKGRDEYRQLKAEHKNNAFFWQGEKIVLHKCPDCGSDQEWKSGNNYNTLWKSRSYYCEDAASIFHVSE</sequence>
<dbReference type="InterPro" id="IPR051706">
    <property type="entry name" value="Glycosyltransferase_domain"/>
</dbReference>
<dbReference type="GO" id="GO:0016020">
    <property type="term" value="C:membrane"/>
    <property type="evidence" value="ECO:0007669"/>
    <property type="project" value="GOC"/>
</dbReference>
<accession>B5YLM4</accession>
<name>B5YLM4_THAPS</name>
<evidence type="ECO:0000313" key="3">
    <source>
        <dbReference type="EMBL" id="ACI64105.1"/>
    </source>
</evidence>
<evidence type="ECO:0000256" key="2">
    <source>
        <dbReference type="SAM" id="MobiDB-lite"/>
    </source>
</evidence>
<reference evidence="3 4" key="1">
    <citation type="journal article" date="2004" name="Science">
        <title>The genome of the diatom Thalassiosira pseudonana: ecology, evolution, and metabolism.</title>
        <authorList>
            <person name="Armbrust E.V."/>
            <person name="Berges J.A."/>
            <person name="Bowler C."/>
            <person name="Green B.R."/>
            <person name="Martinez D."/>
            <person name="Putnam N.H."/>
            <person name="Zhou S."/>
            <person name="Allen A.E."/>
            <person name="Apt K.E."/>
            <person name="Bechner M."/>
            <person name="Brzezinski M.A."/>
            <person name="Chaal B.K."/>
            <person name="Chiovitti A."/>
            <person name="Davis A.K."/>
            <person name="Demarest M.S."/>
            <person name="Detter J.C."/>
            <person name="Glavina T."/>
            <person name="Goodstein D."/>
            <person name="Hadi M.Z."/>
            <person name="Hellsten U."/>
            <person name="Hildebrand M."/>
            <person name="Jenkins B.D."/>
            <person name="Jurka J."/>
            <person name="Kapitonov V.V."/>
            <person name="Kroger N."/>
            <person name="Lau W.W."/>
            <person name="Lane T.W."/>
            <person name="Larimer F.W."/>
            <person name="Lippmeier J.C."/>
            <person name="Lucas S."/>
            <person name="Medina M."/>
            <person name="Montsant A."/>
            <person name="Obornik M."/>
            <person name="Parker M.S."/>
            <person name="Palenik B."/>
            <person name="Pazour G.J."/>
            <person name="Richardson P.M."/>
            <person name="Rynearson T.A."/>
            <person name="Saito M.A."/>
            <person name="Schwartz D.C."/>
            <person name="Thamatrakoln K."/>
            <person name="Valentin K."/>
            <person name="Vardi A."/>
            <person name="Wilkerson F.P."/>
            <person name="Rokhsar D.S."/>
        </authorList>
    </citation>
    <scope>NUCLEOTIDE SEQUENCE [LARGE SCALE GENOMIC DNA]</scope>
    <source>
        <strain evidence="3 4">CCMP1335</strain>
    </source>
</reference>
<proteinExistence type="predicted"/>
<dbReference type="HOGENOM" id="CLU_687927_0_0_1"/>
<protein>
    <submittedName>
        <fullName evidence="3">Uncharacterized protein</fullName>
    </submittedName>
</protein>
<dbReference type="Proteomes" id="UP000001449">
    <property type="component" value="Chromosome 18"/>
</dbReference>
<keyword evidence="1" id="KW-0808">Transferase</keyword>
<evidence type="ECO:0000256" key="1">
    <source>
        <dbReference type="ARBA" id="ARBA00022679"/>
    </source>
</evidence>
<dbReference type="EMBL" id="CP001159">
    <property type="protein sequence ID" value="ACI64105.1"/>
    <property type="molecule type" value="Genomic_DNA"/>
</dbReference>
<dbReference type="PANTHER" id="PTHR32385">
    <property type="entry name" value="MANNOSYL PHOSPHORYLINOSITOL CERAMIDE SYNTHASE"/>
    <property type="match status" value="1"/>
</dbReference>
<dbReference type="FunFam" id="3.90.550.20:FF:000023">
    <property type="entry name" value="Predicted protein"/>
    <property type="match status" value="1"/>
</dbReference>
<dbReference type="InterPro" id="IPR029044">
    <property type="entry name" value="Nucleotide-diphossugar_trans"/>
</dbReference>
<keyword evidence="4" id="KW-1185">Reference proteome</keyword>
<dbReference type="SUPFAM" id="SSF53448">
    <property type="entry name" value="Nucleotide-diphospho-sugar transferases"/>
    <property type="match status" value="1"/>
</dbReference>
<dbReference type="GO" id="GO:0000030">
    <property type="term" value="F:mannosyltransferase activity"/>
    <property type="evidence" value="ECO:0000318"/>
    <property type="project" value="GO_Central"/>
</dbReference>
<organism evidence="3 4">
    <name type="scientific">Thalassiosira pseudonana</name>
    <name type="common">Marine diatom</name>
    <name type="synonym">Cyclotella nana</name>
    <dbReference type="NCBI Taxonomy" id="35128"/>
    <lineage>
        <taxon>Eukaryota</taxon>
        <taxon>Sar</taxon>
        <taxon>Stramenopiles</taxon>
        <taxon>Ochrophyta</taxon>
        <taxon>Bacillariophyta</taxon>
        <taxon>Coscinodiscophyceae</taxon>
        <taxon>Thalassiosirophycidae</taxon>
        <taxon>Thalassiosirales</taxon>
        <taxon>Thalassiosiraceae</taxon>
        <taxon>Thalassiosira</taxon>
    </lineage>
</organism>